<accession>A0ACB9JKU7</accession>
<reference evidence="1 2" key="2">
    <citation type="journal article" date="2022" name="Mol. Ecol. Resour.">
        <title>The genomes of chicory, endive, great burdock and yacon provide insights into Asteraceae paleo-polyploidization history and plant inulin production.</title>
        <authorList>
            <person name="Fan W."/>
            <person name="Wang S."/>
            <person name="Wang H."/>
            <person name="Wang A."/>
            <person name="Jiang F."/>
            <person name="Liu H."/>
            <person name="Zhao H."/>
            <person name="Xu D."/>
            <person name="Zhang Y."/>
        </authorList>
    </citation>
    <scope>NUCLEOTIDE SEQUENCE [LARGE SCALE GENOMIC DNA]</scope>
    <source>
        <strain evidence="2">cv. Yunnan</strain>
        <tissue evidence="1">Leaves</tissue>
    </source>
</reference>
<comment type="caution">
    <text evidence="1">The sequence shown here is derived from an EMBL/GenBank/DDBJ whole genome shotgun (WGS) entry which is preliminary data.</text>
</comment>
<organism evidence="1 2">
    <name type="scientific">Smallanthus sonchifolius</name>
    <dbReference type="NCBI Taxonomy" id="185202"/>
    <lineage>
        <taxon>Eukaryota</taxon>
        <taxon>Viridiplantae</taxon>
        <taxon>Streptophyta</taxon>
        <taxon>Embryophyta</taxon>
        <taxon>Tracheophyta</taxon>
        <taxon>Spermatophyta</taxon>
        <taxon>Magnoliopsida</taxon>
        <taxon>eudicotyledons</taxon>
        <taxon>Gunneridae</taxon>
        <taxon>Pentapetalae</taxon>
        <taxon>asterids</taxon>
        <taxon>campanulids</taxon>
        <taxon>Asterales</taxon>
        <taxon>Asteraceae</taxon>
        <taxon>Asteroideae</taxon>
        <taxon>Heliantheae alliance</taxon>
        <taxon>Millerieae</taxon>
        <taxon>Smallanthus</taxon>
    </lineage>
</organism>
<sequence>MNKLEFKLKREVCNITLSKLCVVQISPMDIVHETYLKPELESEFKFVDDFPIDTKGVFQDLHSLAGSSFNPDYTTHVVGYDPFGLLPYGLGSNDHFYEFKPAEQANDGGMVVNLTNQNKSCTGWTQVDLPSRLGLMERLILNPKPMSFYVADEGSCVTADNGTKKGDRKISKGKMKSNSSKGQWTKEEDRVLKDMVEKYGVRKWSYIAQMLRGRIGKQCRERWHNHLRPDIKKDFWTEEEDRILIAAHAEVGNKWSEIAKKLPGRTENSTKNHWNATKRRQYTRRKCRSKWPKPSPILQNYIKSLNLPRGRIISTRSHSHNMAVVKSPPSVVGQMDFDFSEVPELAMDERLLEWDDNIESLLDDLPCNNGGGEEADSYLQGEMKEMDLMEMISQVNI</sequence>
<reference evidence="2" key="1">
    <citation type="journal article" date="2022" name="Mol. Ecol. Resour.">
        <title>The genomes of chicory, endive, great burdock and yacon provide insights into Asteraceae palaeo-polyploidization history and plant inulin production.</title>
        <authorList>
            <person name="Fan W."/>
            <person name="Wang S."/>
            <person name="Wang H."/>
            <person name="Wang A."/>
            <person name="Jiang F."/>
            <person name="Liu H."/>
            <person name="Zhao H."/>
            <person name="Xu D."/>
            <person name="Zhang Y."/>
        </authorList>
    </citation>
    <scope>NUCLEOTIDE SEQUENCE [LARGE SCALE GENOMIC DNA]</scope>
    <source>
        <strain evidence="2">cv. Yunnan</strain>
    </source>
</reference>
<dbReference type="EMBL" id="CM042020">
    <property type="protein sequence ID" value="KAI3820757.1"/>
    <property type="molecule type" value="Genomic_DNA"/>
</dbReference>
<protein>
    <submittedName>
        <fullName evidence="1">Uncharacterized protein</fullName>
    </submittedName>
</protein>
<proteinExistence type="predicted"/>
<evidence type="ECO:0000313" key="1">
    <source>
        <dbReference type="EMBL" id="KAI3820757.1"/>
    </source>
</evidence>
<name>A0ACB9JKU7_9ASTR</name>
<keyword evidence="2" id="KW-1185">Reference proteome</keyword>
<gene>
    <name evidence="1" type="ORF">L1987_08305</name>
</gene>
<dbReference type="Proteomes" id="UP001056120">
    <property type="component" value="Linkage Group LG03"/>
</dbReference>
<evidence type="ECO:0000313" key="2">
    <source>
        <dbReference type="Proteomes" id="UP001056120"/>
    </source>
</evidence>